<gene>
    <name evidence="2" type="ORF">UNSW3_629</name>
</gene>
<evidence type="ECO:0000256" key="1">
    <source>
        <dbReference type="SAM" id="SignalP"/>
    </source>
</evidence>
<evidence type="ECO:0000313" key="2">
    <source>
        <dbReference type="EMBL" id="ERJ24000.1"/>
    </source>
</evidence>
<reference evidence="2 3" key="1">
    <citation type="journal article" date="2013" name="BMC Genomics">
        <title>Comparative genomics of Campylobacter concisus isolates reveals genetic diversity and provides insights into disease association.</title>
        <authorList>
            <person name="Deshpande N.P."/>
            <person name="Kaakoush N.O."/>
            <person name="Wilkins M.R."/>
            <person name="Mitchell H.M."/>
        </authorList>
    </citation>
    <scope>NUCLEOTIDE SEQUENCE [LARGE SCALE GENOMIC DNA]</scope>
    <source>
        <strain evidence="2 3">UNSW3</strain>
    </source>
</reference>
<dbReference type="AlphaFoldDB" id="U2F267"/>
<keyword evidence="1" id="KW-0732">Signal</keyword>
<feature type="signal peptide" evidence="1">
    <location>
        <begin position="1"/>
        <end position="20"/>
    </location>
</feature>
<protein>
    <recommendedName>
        <fullName evidence="4">Periplasmic protein</fullName>
    </recommendedName>
</protein>
<dbReference type="RefSeq" id="WP_002941287.1">
    <property type="nucleotide sequence ID" value="NZ_ANNE01000002.1"/>
</dbReference>
<accession>U2F267</accession>
<dbReference type="PATRIC" id="fig|1242966.3.peg.187"/>
<name>U2F267_9BACT</name>
<proteinExistence type="predicted"/>
<feature type="chain" id="PRO_5004625982" description="Periplasmic protein" evidence="1">
    <location>
        <begin position="21"/>
        <end position="180"/>
    </location>
</feature>
<dbReference type="Proteomes" id="UP000016636">
    <property type="component" value="Unassembled WGS sequence"/>
</dbReference>
<evidence type="ECO:0008006" key="4">
    <source>
        <dbReference type="Google" id="ProtNLM"/>
    </source>
</evidence>
<organism evidence="2 3">
    <name type="scientific">Campylobacter concisus UNSW3</name>
    <dbReference type="NCBI Taxonomy" id="1242966"/>
    <lineage>
        <taxon>Bacteria</taxon>
        <taxon>Pseudomonadati</taxon>
        <taxon>Campylobacterota</taxon>
        <taxon>Epsilonproteobacteria</taxon>
        <taxon>Campylobacterales</taxon>
        <taxon>Campylobacteraceae</taxon>
        <taxon>Campylobacter</taxon>
    </lineage>
</organism>
<dbReference type="EMBL" id="ANNE01000002">
    <property type="protein sequence ID" value="ERJ24000.1"/>
    <property type="molecule type" value="Genomic_DNA"/>
</dbReference>
<comment type="caution">
    <text evidence="2">The sequence shown here is derived from an EMBL/GenBank/DDBJ whole genome shotgun (WGS) entry which is preliminary data.</text>
</comment>
<evidence type="ECO:0000313" key="3">
    <source>
        <dbReference type="Proteomes" id="UP000016636"/>
    </source>
</evidence>
<sequence>MVKNIAFTLFILLIGTNANAAFLEALVNGIAQDMNEFMAPKKKPVCRPIITNSRSIYVRDSNGVDFNYEYTYKSLSRDSSLYVEDPSKTKYPSIQRIATINCSNNMMSTYLSVWHIDKATGRVISESSPIASYEKELKKLPLLDISEADNRGWISADFRRNFFEEDYSVIYLKNKKRKMR</sequence>